<comment type="subcellular location">
    <subcellularLocation>
        <location evidence="1">Vacuole membrane</location>
        <topology evidence="1">Lipid-anchor</topology>
    </subcellularLocation>
</comment>
<feature type="repeat" description="ARM" evidence="8">
    <location>
        <begin position="311"/>
        <end position="350"/>
    </location>
</feature>
<gene>
    <name evidence="10" type="ORF">R1sor_025198</name>
</gene>
<comment type="similarity">
    <text evidence="2">Belongs to the beta-catenin family.</text>
</comment>
<dbReference type="InterPro" id="IPR016024">
    <property type="entry name" value="ARM-type_fold"/>
</dbReference>
<comment type="caution">
    <text evidence="10">The sequence shown here is derived from an EMBL/GenBank/DDBJ whole genome shotgun (WGS) entry which is preliminary data.</text>
</comment>
<accession>A0ABD3GB59</accession>
<keyword evidence="4" id="KW-0677">Repeat</keyword>
<evidence type="ECO:0000256" key="1">
    <source>
        <dbReference type="ARBA" id="ARBA00004592"/>
    </source>
</evidence>
<dbReference type="PANTHER" id="PTHR47249:SF1">
    <property type="entry name" value="VACUOLAR PROTEIN 8"/>
    <property type="match status" value="1"/>
</dbReference>
<dbReference type="AlphaFoldDB" id="A0ABD3GB59"/>
<feature type="repeat" description="ARM" evidence="8">
    <location>
        <begin position="397"/>
        <end position="433"/>
    </location>
</feature>
<keyword evidence="3" id="KW-0926">Vacuole</keyword>
<protein>
    <recommendedName>
        <fullName evidence="7">Vacuolar protein 8</fullName>
    </recommendedName>
</protein>
<proteinExistence type="inferred from homology"/>
<feature type="region of interest" description="Disordered" evidence="9">
    <location>
        <begin position="30"/>
        <end position="50"/>
    </location>
</feature>
<evidence type="ECO:0000256" key="7">
    <source>
        <dbReference type="ARBA" id="ARBA00026209"/>
    </source>
</evidence>
<dbReference type="GO" id="GO:0005774">
    <property type="term" value="C:vacuolar membrane"/>
    <property type="evidence" value="ECO:0007669"/>
    <property type="project" value="UniProtKB-SubCell"/>
</dbReference>
<name>A0ABD3GB59_9MARC</name>
<evidence type="ECO:0000256" key="9">
    <source>
        <dbReference type="SAM" id="MobiDB-lite"/>
    </source>
</evidence>
<evidence type="ECO:0000256" key="3">
    <source>
        <dbReference type="ARBA" id="ARBA00022554"/>
    </source>
</evidence>
<evidence type="ECO:0000256" key="6">
    <source>
        <dbReference type="ARBA" id="ARBA00023288"/>
    </source>
</evidence>
<dbReference type="InterPro" id="IPR011989">
    <property type="entry name" value="ARM-like"/>
</dbReference>
<evidence type="ECO:0000313" key="11">
    <source>
        <dbReference type="Proteomes" id="UP001633002"/>
    </source>
</evidence>
<keyword evidence="5" id="KW-0472">Membrane</keyword>
<reference evidence="10 11" key="1">
    <citation type="submission" date="2024-09" db="EMBL/GenBank/DDBJ databases">
        <title>Chromosome-scale assembly of Riccia sorocarpa.</title>
        <authorList>
            <person name="Paukszto L."/>
        </authorList>
    </citation>
    <scope>NUCLEOTIDE SEQUENCE [LARGE SCALE GENOMIC DNA]</scope>
    <source>
        <strain evidence="10">LP-2024</strain>
        <tissue evidence="10">Aerial parts of the thallus</tissue>
    </source>
</reference>
<dbReference type="SUPFAM" id="SSF48371">
    <property type="entry name" value="ARM repeat"/>
    <property type="match status" value="2"/>
</dbReference>
<dbReference type="InterPro" id="IPR000225">
    <property type="entry name" value="Armadillo"/>
</dbReference>
<feature type="repeat" description="ARM" evidence="8">
    <location>
        <begin position="441"/>
        <end position="479"/>
    </location>
</feature>
<evidence type="ECO:0000256" key="8">
    <source>
        <dbReference type="PROSITE-ProRule" id="PRU00259"/>
    </source>
</evidence>
<dbReference type="PANTHER" id="PTHR47249">
    <property type="entry name" value="VACUOLAR PROTEIN 8"/>
    <property type="match status" value="1"/>
</dbReference>
<feature type="repeat" description="ARM" evidence="8">
    <location>
        <begin position="529"/>
        <end position="569"/>
    </location>
</feature>
<dbReference type="SMART" id="SM00185">
    <property type="entry name" value="ARM"/>
    <property type="match status" value="9"/>
</dbReference>
<evidence type="ECO:0000256" key="5">
    <source>
        <dbReference type="ARBA" id="ARBA00023136"/>
    </source>
</evidence>
<dbReference type="InterPro" id="IPR045156">
    <property type="entry name" value="Vac8"/>
</dbReference>
<evidence type="ECO:0000256" key="2">
    <source>
        <dbReference type="ARBA" id="ARBA00005462"/>
    </source>
</evidence>
<evidence type="ECO:0000256" key="4">
    <source>
        <dbReference type="ARBA" id="ARBA00022737"/>
    </source>
</evidence>
<evidence type="ECO:0000313" key="10">
    <source>
        <dbReference type="EMBL" id="KAL3675250.1"/>
    </source>
</evidence>
<dbReference type="PROSITE" id="PS50176">
    <property type="entry name" value="ARM_REPEAT"/>
    <property type="match status" value="4"/>
</dbReference>
<keyword evidence="11" id="KW-1185">Reference proteome</keyword>
<keyword evidence="6" id="KW-0449">Lipoprotein</keyword>
<sequence>MALTIAKEEGLETTDRANILSQSSAQSSLKALELSPKAGSSEAQEAKPGEDDSLLDLLKLISDQSPKEAQAKAAKELADLASAKPLQLLQNRDILERLVELMCVGVPEPVQSEAVRGIGNLLSGEEKTTARATFSRFPYALGRLVTLLSTENPQSVQFEAARVFASLAEVEDLRRRLVNFPRALERLCDLLSSTFDGVQEEICKALGNLTVDDTDDARDYIAEHAHTLNRLVDLMSAENEKVQYQALRNFSILAQNENIREKMATIPKVFDSLVDCFSKGESDRVKVEASRAFVLFSQDEEELEKLGEVPRALESLVDLLPKENAENVQTEAATAIAFLSSDKTNARKVVGITKALQSLVDLLCEDTPLDIQYLVAVTFVNLTADKENRIKLAAFPKAVDNLVAACSTDDLHKDVTKSAAEALANLSSDDENKIPLAGVPHLLETLVNLLQEDVYEDIQYEAGRGLRNLATAEVNRVKIAEVPDALERLVEVLADDDDALEKLQADVAETLAYLCSDPSIGARVLALPNAIGSLVRLVSSDTEEFDVQSPALNAIAELAKPEENQVLIVTNYPDVLECLQKLSLSSDVSESNRDRAAEVLTLLSKVQKH</sequence>
<dbReference type="Pfam" id="PF00514">
    <property type="entry name" value="Arm"/>
    <property type="match status" value="1"/>
</dbReference>
<organism evidence="10 11">
    <name type="scientific">Riccia sorocarpa</name>
    <dbReference type="NCBI Taxonomy" id="122646"/>
    <lineage>
        <taxon>Eukaryota</taxon>
        <taxon>Viridiplantae</taxon>
        <taxon>Streptophyta</taxon>
        <taxon>Embryophyta</taxon>
        <taxon>Marchantiophyta</taxon>
        <taxon>Marchantiopsida</taxon>
        <taxon>Marchantiidae</taxon>
        <taxon>Marchantiales</taxon>
        <taxon>Ricciaceae</taxon>
        <taxon>Riccia</taxon>
    </lineage>
</organism>
<dbReference type="Gene3D" id="1.25.10.10">
    <property type="entry name" value="Leucine-rich Repeat Variant"/>
    <property type="match status" value="2"/>
</dbReference>
<dbReference type="Proteomes" id="UP001633002">
    <property type="component" value="Unassembled WGS sequence"/>
</dbReference>
<dbReference type="EMBL" id="JBJQOH010000008">
    <property type="protein sequence ID" value="KAL3675250.1"/>
    <property type="molecule type" value="Genomic_DNA"/>
</dbReference>